<gene>
    <name evidence="1" type="ordered locus">CHAB381_0904</name>
</gene>
<name>A7I1S5_CAMHC</name>
<keyword evidence="2" id="KW-1185">Reference proteome</keyword>
<dbReference type="EMBL" id="CP000776">
    <property type="protein sequence ID" value="ABS51433.1"/>
    <property type="molecule type" value="Genomic_DNA"/>
</dbReference>
<dbReference type="Proteomes" id="UP000002407">
    <property type="component" value="Chromosome"/>
</dbReference>
<sequence length="45" mass="5379">MYKLNNERPRISTKRCKKNIGIMPNEIENFLNDILENLEEGLSHY</sequence>
<evidence type="ECO:0000313" key="2">
    <source>
        <dbReference type="Proteomes" id="UP000002407"/>
    </source>
</evidence>
<proteinExistence type="predicted"/>
<reference evidence="2" key="1">
    <citation type="submission" date="2007-07" db="EMBL/GenBank/DDBJ databases">
        <title>Complete genome sequence of Campylobacter hominis ATCC BAA-381, a commensal isolated from the human gastrointestinal tract.</title>
        <authorList>
            <person name="Fouts D.E."/>
            <person name="Mongodin E.F."/>
            <person name="Puiu D."/>
            <person name="Sebastian Y."/>
            <person name="Miller W.G."/>
            <person name="Mandrell R.E."/>
            <person name="Nelson K.E."/>
        </authorList>
    </citation>
    <scope>NUCLEOTIDE SEQUENCE [LARGE SCALE GENOMIC DNA]</scope>
    <source>
        <strain evidence="2">ATCC BAA-381 / DSM 21671 / CCUG 45161 / LMG 19568 / NCTC 13146 / CH001A</strain>
    </source>
</reference>
<dbReference type="KEGG" id="cha:CHAB381_0904"/>
<dbReference type="HOGENOM" id="CLU_3197300_0_0_7"/>
<dbReference type="AlphaFoldDB" id="A7I1S5"/>
<evidence type="ECO:0000313" key="1">
    <source>
        <dbReference type="EMBL" id="ABS51433.1"/>
    </source>
</evidence>
<protein>
    <submittedName>
        <fullName evidence="1">Uncharacterized protein</fullName>
    </submittedName>
</protein>
<organism evidence="1 2">
    <name type="scientific">Campylobacter hominis (strain ATCC BAA-381 / DSM 21671 / CCUG 45161 / LMG 19568 / NCTC 13146 / CH001A)</name>
    <dbReference type="NCBI Taxonomy" id="360107"/>
    <lineage>
        <taxon>Bacteria</taxon>
        <taxon>Pseudomonadati</taxon>
        <taxon>Campylobacterota</taxon>
        <taxon>Epsilonproteobacteria</taxon>
        <taxon>Campylobacterales</taxon>
        <taxon>Campylobacteraceae</taxon>
        <taxon>Campylobacter</taxon>
    </lineage>
</organism>
<accession>A7I1S5</accession>